<feature type="signal peptide" evidence="9">
    <location>
        <begin position="1"/>
        <end position="17"/>
    </location>
</feature>
<dbReference type="PANTHER" id="PTHR22811">
    <property type="entry name" value="TRANSMEMBRANE EMP24 DOMAIN-CONTAINING PROTEIN"/>
    <property type="match status" value="1"/>
</dbReference>
<dbReference type="WBParaSite" id="SSTP_0000894400.1">
    <property type="protein sequence ID" value="SSTP_0000894400.1"/>
    <property type="gene ID" value="SSTP_0000894400"/>
</dbReference>
<evidence type="ECO:0000256" key="3">
    <source>
        <dbReference type="ARBA" id="ARBA00022692"/>
    </source>
</evidence>
<organism evidence="12">
    <name type="scientific">Strongyloides stercoralis</name>
    <name type="common">Threadworm</name>
    <dbReference type="NCBI Taxonomy" id="6248"/>
    <lineage>
        <taxon>Eukaryota</taxon>
        <taxon>Metazoa</taxon>
        <taxon>Ecdysozoa</taxon>
        <taxon>Nematoda</taxon>
        <taxon>Chromadorea</taxon>
        <taxon>Rhabditida</taxon>
        <taxon>Tylenchina</taxon>
        <taxon>Panagrolaimomorpha</taxon>
        <taxon>Strongyloidoidea</taxon>
        <taxon>Strongyloididae</taxon>
        <taxon>Strongyloides</taxon>
    </lineage>
</organism>
<dbReference type="AlphaFoldDB" id="A0A0K0EHI9"/>
<feature type="transmembrane region" description="Helical" evidence="8">
    <location>
        <begin position="185"/>
        <end position="209"/>
    </location>
</feature>
<reference evidence="12" key="1">
    <citation type="submission" date="2015-08" db="UniProtKB">
        <authorList>
            <consortium name="WormBaseParasite"/>
        </authorList>
    </citation>
    <scope>IDENTIFICATION</scope>
</reference>
<evidence type="ECO:0000256" key="1">
    <source>
        <dbReference type="ARBA" id="ARBA00004479"/>
    </source>
</evidence>
<dbReference type="InterPro" id="IPR009038">
    <property type="entry name" value="GOLD_dom"/>
</dbReference>
<evidence type="ECO:0000313" key="12">
    <source>
        <dbReference type="WBParaSite" id="SSTP_0000894400.1"/>
    </source>
</evidence>
<evidence type="ECO:0000256" key="8">
    <source>
        <dbReference type="SAM" id="Phobius"/>
    </source>
</evidence>
<dbReference type="InterPro" id="IPR015720">
    <property type="entry name" value="Emp24-like"/>
</dbReference>
<evidence type="ECO:0000313" key="11">
    <source>
        <dbReference type="Proteomes" id="UP000035681"/>
    </source>
</evidence>
<feature type="domain" description="GOLD" evidence="10">
    <location>
        <begin position="36"/>
        <end position="202"/>
    </location>
</feature>
<keyword evidence="11" id="KW-1185">Reference proteome</keyword>
<accession>A0A0K0EHI9</accession>
<comment type="subcellular location">
    <subcellularLocation>
        <location evidence="1 7">Membrane</location>
        <topology evidence="1 7">Single-pass type I membrane protein</topology>
    </subcellularLocation>
</comment>
<comment type="similarity">
    <text evidence="2 7">Belongs to the EMP24/GP25L family.</text>
</comment>
<sequence length="223" mass="26505">MKIFLLIIFVFVGLSRSDNHTYNYFKGTILINNGVKECYYQQISDTTYESLDIYYLNHGKDVNNIIYSLYINETKQIDIIKNVHAFNTSYNLEKNGIGHYKICFEVLDSWRPYEPILLTINLVKKKVYNKNLINQKFQNILPNAEEIFEKISESMHAIEMEQEKYSQHEDWSRYNAEQTFELVNYFNIAILIVMIITYSIHIYVIKALFDNNSIPAKVMRKLY</sequence>
<dbReference type="Proteomes" id="UP000035681">
    <property type="component" value="Unplaced"/>
</dbReference>
<evidence type="ECO:0000256" key="4">
    <source>
        <dbReference type="ARBA" id="ARBA00022729"/>
    </source>
</evidence>
<evidence type="ECO:0000256" key="6">
    <source>
        <dbReference type="ARBA" id="ARBA00023136"/>
    </source>
</evidence>
<evidence type="ECO:0000256" key="5">
    <source>
        <dbReference type="ARBA" id="ARBA00022989"/>
    </source>
</evidence>
<keyword evidence="6 8" id="KW-0472">Membrane</keyword>
<evidence type="ECO:0000256" key="9">
    <source>
        <dbReference type="SAM" id="SignalP"/>
    </source>
</evidence>
<evidence type="ECO:0000259" key="10">
    <source>
        <dbReference type="PROSITE" id="PS50866"/>
    </source>
</evidence>
<proteinExistence type="inferred from homology"/>
<feature type="chain" id="PRO_5005328311" evidence="9">
    <location>
        <begin position="18"/>
        <end position="223"/>
    </location>
</feature>
<evidence type="ECO:0000256" key="7">
    <source>
        <dbReference type="RuleBase" id="RU003827"/>
    </source>
</evidence>
<keyword evidence="3 7" id="KW-0812">Transmembrane</keyword>
<name>A0A0K0EHI9_STRER</name>
<dbReference type="WBParaSite" id="TCONS_00000848.p1">
    <property type="protein sequence ID" value="TCONS_00000848.p1"/>
    <property type="gene ID" value="XLOC_000812"/>
</dbReference>
<keyword evidence="4 9" id="KW-0732">Signal</keyword>
<dbReference type="STRING" id="6248.A0A0K0EHI9"/>
<protein>
    <submittedName>
        <fullName evidence="13">G-protein coupled receptors family 1 profile domain-containing protein</fullName>
    </submittedName>
    <submittedName>
        <fullName evidence="12">GOLD domain-containing protein</fullName>
    </submittedName>
</protein>
<evidence type="ECO:0000256" key="2">
    <source>
        <dbReference type="ARBA" id="ARBA00007104"/>
    </source>
</evidence>
<dbReference type="PROSITE" id="PS50866">
    <property type="entry name" value="GOLD"/>
    <property type="match status" value="1"/>
</dbReference>
<evidence type="ECO:0000313" key="13">
    <source>
        <dbReference type="WBParaSite" id="TCONS_00000848.p1"/>
    </source>
</evidence>
<dbReference type="GO" id="GO:0016020">
    <property type="term" value="C:membrane"/>
    <property type="evidence" value="ECO:0007669"/>
    <property type="project" value="UniProtKB-SubCell"/>
</dbReference>
<dbReference type="Pfam" id="PF01105">
    <property type="entry name" value="EMP24_GP25L"/>
    <property type="match status" value="1"/>
</dbReference>
<dbReference type="SMART" id="SM01190">
    <property type="entry name" value="EMP24_GP25L"/>
    <property type="match status" value="1"/>
</dbReference>
<keyword evidence="5 8" id="KW-1133">Transmembrane helix</keyword>